<dbReference type="EMBL" id="JAINUG010000148">
    <property type="protein sequence ID" value="KAJ8392185.1"/>
    <property type="molecule type" value="Genomic_DNA"/>
</dbReference>
<accession>A0AAD7RXN6</accession>
<protein>
    <submittedName>
        <fullName evidence="1">Uncharacterized protein</fullName>
    </submittedName>
</protein>
<proteinExistence type="predicted"/>
<dbReference type="AlphaFoldDB" id="A0AAD7RXN6"/>
<comment type="caution">
    <text evidence="1">The sequence shown here is derived from an EMBL/GenBank/DDBJ whole genome shotgun (WGS) entry which is preliminary data.</text>
</comment>
<reference evidence="1" key="1">
    <citation type="journal article" date="2023" name="Science">
        <title>Genome structures resolve the early diversification of teleost fishes.</title>
        <authorList>
            <person name="Parey E."/>
            <person name="Louis A."/>
            <person name="Montfort J."/>
            <person name="Bouchez O."/>
            <person name="Roques C."/>
            <person name="Iampietro C."/>
            <person name="Lluch J."/>
            <person name="Castinel A."/>
            <person name="Donnadieu C."/>
            <person name="Desvignes T."/>
            <person name="Floi Bucao C."/>
            <person name="Jouanno E."/>
            <person name="Wen M."/>
            <person name="Mejri S."/>
            <person name="Dirks R."/>
            <person name="Jansen H."/>
            <person name="Henkel C."/>
            <person name="Chen W.J."/>
            <person name="Zahm M."/>
            <person name="Cabau C."/>
            <person name="Klopp C."/>
            <person name="Thompson A.W."/>
            <person name="Robinson-Rechavi M."/>
            <person name="Braasch I."/>
            <person name="Lecointre G."/>
            <person name="Bobe J."/>
            <person name="Postlethwait J.H."/>
            <person name="Berthelot C."/>
            <person name="Roest Crollius H."/>
            <person name="Guiguen Y."/>
        </authorList>
    </citation>
    <scope>NUCLEOTIDE SEQUENCE</scope>
    <source>
        <strain evidence="1">NC1722</strain>
    </source>
</reference>
<evidence type="ECO:0000313" key="1">
    <source>
        <dbReference type="EMBL" id="KAJ8392185.1"/>
    </source>
</evidence>
<keyword evidence="2" id="KW-1185">Reference proteome</keyword>
<evidence type="ECO:0000313" key="2">
    <source>
        <dbReference type="Proteomes" id="UP001221898"/>
    </source>
</evidence>
<dbReference type="Proteomes" id="UP001221898">
    <property type="component" value="Unassembled WGS sequence"/>
</dbReference>
<gene>
    <name evidence="1" type="ORF">AAFF_G00077530</name>
</gene>
<organism evidence="1 2">
    <name type="scientific">Aldrovandia affinis</name>
    <dbReference type="NCBI Taxonomy" id="143900"/>
    <lineage>
        <taxon>Eukaryota</taxon>
        <taxon>Metazoa</taxon>
        <taxon>Chordata</taxon>
        <taxon>Craniata</taxon>
        <taxon>Vertebrata</taxon>
        <taxon>Euteleostomi</taxon>
        <taxon>Actinopterygii</taxon>
        <taxon>Neopterygii</taxon>
        <taxon>Teleostei</taxon>
        <taxon>Notacanthiformes</taxon>
        <taxon>Halosauridae</taxon>
        <taxon>Aldrovandia</taxon>
    </lineage>
</organism>
<sequence>MAARCVTGLLDADMKPTAMKEMQRWRGGENTLPDVRTSVRLGGNFMVVTVRAPEREAGEVKSTLHSRSTSLWVFTEGWEAPADSLDTTSEQHDSDHNLMMTSQQHPSSLLSISCYSRFYITPT</sequence>
<name>A0AAD7RXN6_9TELE</name>